<comment type="caution">
    <text evidence="5">The sequence shown here is derived from an EMBL/GenBank/DDBJ whole genome shotgun (WGS) entry which is preliminary data.</text>
</comment>
<reference evidence="5" key="1">
    <citation type="journal article" date="2020" name="Stud. Mycol.">
        <title>101 Dothideomycetes genomes: a test case for predicting lifestyles and emergence of pathogens.</title>
        <authorList>
            <person name="Haridas S."/>
            <person name="Albert R."/>
            <person name="Binder M."/>
            <person name="Bloem J."/>
            <person name="Labutti K."/>
            <person name="Salamov A."/>
            <person name="Andreopoulos B."/>
            <person name="Baker S."/>
            <person name="Barry K."/>
            <person name="Bills G."/>
            <person name="Bluhm B."/>
            <person name="Cannon C."/>
            <person name="Castanera R."/>
            <person name="Culley D."/>
            <person name="Daum C."/>
            <person name="Ezra D."/>
            <person name="Gonzalez J."/>
            <person name="Henrissat B."/>
            <person name="Kuo A."/>
            <person name="Liang C."/>
            <person name="Lipzen A."/>
            <person name="Lutzoni F."/>
            <person name="Magnuson J."/>
            <person name="Mondo S."/>
            <person name="Nolan M."/>
            <person name="Ohm R."/>
            <person name="Pangilinan J."/>
            <person name="Park H.-J."/>
            <person name="Ramirez L."/>
            <person name="Alfaro M."/>
            <person name="Sun H."/>
            <person name="Tritt A."/>
            <person name="Yoshinaga Y."/>
            <person name="Zwiers L.-H."/>
            <person name="Turgeon B."/>
            <person name="Goodwin S."/>
            <person name="Spatafora J."/>
            <person name="Crous P."/>
            <person name="Grigoriev I."/>
        </authorList>
    </citation>
    <scope>NUCLEOTIDE SEQUENCE</scope>
    <source>
        <strain evidence="5">CBS 121410</strain>
    </source>
</reference>
<dbReference type="Pfam" id="PF20497">
    <property type="entry name" value="SWI-SNF_Ssr4_C"/>
    <property type="match status" value="1"/>
</dbReference>
<dbReference type="GO" id="GO:0006338">
    <property type="term" value="P:chromatin remodeling"/>
    <property type="evidence" value="ECO:0007669"/>
    <property type="project" value="InterPro"/>
</dbReference>
<dbReference type="EMBL" id="ML978765">
    <property type="protein sequence ID" value="KAF2083675.1"/>
    <property type="molecule type" value="Genomic_DNA"/>
</dbReference>
<dbReference type="Pfam" id="PF08549">
    <property type="entry name" value="SWI-SNF_Ssr4_N"/>
    <property type="match status" value="1"/>
</dbReference>
<evidence type="ECO:0000259" key="4">
    <source>
        <dbReference type="Pfam" id="PF20497"/>
    </source>
</evidence>
<feature type="non-terminal residue" evidence="5">
    <location>
        <position position="494"/>
    </location>
</feature>
<dbReference type="OrthoDB" id="5321006at2759"/>
<evidence type="ECO:0000259" key="3">
    <source>
        <dbReference type="Pfam" id="PF08549"/>
    </source>
</evidence>
<feature type="compositionally biased region" description="Polar residues" evidence="2">
    <location>
        <begin position="482"/>
        <end position="494"/>
    </location>
</feature>
<evidence type="ECO:0000256" key="1">
    <source>
        <dbReference type="SAM" id="Coils"/>
    </source>
</evidence>
<keyword evidence="6" id="KW-1185">Reference proteome</keyword>
<dbReference type="InterPro" id="IPR013859">
    <property type="entry name" value="Ssr4_N"/>
</dbReference>
<organism evidence="5 6">
    <name type="scientific">Saccharata proteae CBS 121410</name>
    <dbReference type="NCBI Taxonomy" id="1314787"/>
    <lineage>
        <taxon>Eukaryota</taxon>
        <taxon>Fungi</taxon>
        <taxon>Dikarya</taxon>
        <taxon>Ascomycota</taxon>
        <taxon>Pezizomycotina</taxon>
        <taxon>Dothideomycetes</taxon>
        <taxon>Dothideomycetes incertae sedis</taxon>
        <taxon>Botryosphaeriales</taxon>
        <taxon>Saccharataceae</taxon>
        <taxon>Saccharata</taxon>
    </lineage>
</organism>
<gene>
    <name evidence="5" type="ORF">K490DRAFT_5109</name>
</gene>
<name>A0A9P4HQT3_9PEZI</name>
<feature type="domain" description="SWI/SNF and RSC complexes subunit Ssr4 C-terminal" evidence="4">
    <location>
        <begin position="273"/>
        <end position="483"/>
    </location>
</feature>
<accession>A0A9P4HQT3</accession>
<dbReference type="Proteomes" id="UP000799776">
    <property type="component" value="Unassembled WGS sequence"/>
</dbReference>
<dbReference type="InterPro" id="IPR046464">
    <property type="entry name" value="SWI-SNF_Ssr4_C"/>
</dbReference>
<proteinExistence type="predicted"/>
<dbReference type="AlphaFoldDB" id="A0A9P4HQT3"/>
<feature type="domain" description="SWI/SNF and RSC complexes subunit Ssr4 N-terminal" evidence="3">
    <location>
        <begin position="1"/>
        <end position="195"/>
    </location>
</feature>
<evidence type="ECO:0000313" key="6">
    <source>
        <dbReference type="Proteomes" id="UP000799776"/>
    </source>
</evidence>
<feature type="non-terminal residue" evidence="5">
    <location>
        <position position="1"/>
    </location>
</feature>
<feature type="region of interest" description="Disordered" evidence="2">
    <location>
        <begin position="473"/>
        <end position="494"/>
    </location>
</feature>
<protein>
    <submittedName>
        <fullName evidence="5">DUF1750-domain-containing protein</fullName>
    </submittedName>
</protein>
<keyword evidence="1" id="KW-0175">Coiled coil</keyword>
<evidence type="ECO:0000256" key="2">
    <source>
        <dbReference type="SAM" id="MobiDB-lite"/>
    </source>
</evidence>
<evidence type="ECO:0000313" key="5">
    <source>
        <dbReference type="EMBL" id="KAF2083675.1"/>
    </source>
</evidence>
<sequence>LPHLHLISSYRIPMQATLQVENALDYLMQAPKIVKEFASVYWHYFSTPPQDGTVFLTWQPQAQRGSNFASDGYVWGDRETAYTLEVRGYTLEILVHRCGYRPGFDQITSHTRSRYHIVNKNPNVQGPTPDPSLWIVHYSQAEPQARIPVQRVPILPEMQRMLGERRLLEAQGQLGRNEFMLPDRGKWPSITSFAPGTQVQPGHVQPGGMYPGHPMQQAAPYNRQPQYFPQAQGGMIGPSPAKRPRQIPPSQMPGSIGGGIPPTVPGMPMDTSIEDEENTAIGDLLDHLTPRDISTIRYTQHHEWMEELFSSPYAAGQIAPIDLGLGLMGELAPLTEGLLDAPSFANAKKPESNPQKYEKLSPEKYQEFQNRVAKFMKDEEAELERMKAEHAKKLEELTRGKTYMQAERRLREAVWGESQAARRSSHASISIPIGAAEETESKLSEVVEDVEKSLKVTIGPRKNVTCVDKGALIEEIAPPPQQENGTDGNESFAN</sequence>
<feature type="coiled-coil region" evidence="1">
    <location>
        <begin position="373"/>
        <end position="400"/>
    </location>
</feature>